<dbReference type="GO" id="GO:0005886">
    <property type="term" value="C:plasma membrane"/>
    <property type="evidence" value="ECO:0007669"/>
    <property type="project" value="UniProtKB-SubCell"/>
</dbReference>
<protein>
    <recommendedName>
        <fullName evidence="8">MgtC/SapB/SrpB/YhiD N-terminal domain-containing protein</fullName>
    </recommendedName>
</protein>
<evidence type="ECO:0000256" key="6">
    <source>
        <dbReference type="ARBA" id="ARBA00023136"/>
    </source>
</evidence>
<comment type="similarity">
    <text evidence="2">Belongs to the MgtC/SapB family.</text>
</comment>
<dbReference type="Proteomes" id="UP000177419">
    <property type="component" value="Unassembled WGS sequence"/>
</dbReference>
<accession>A0A1F8EVS5</accession>
<dbReference type="PANTHER" id="PTHR33778:SF1">
    <property type="entry name" value="MAGNESIUM TRANSPORTER YHID-RELATED"/>
    <property type="match status" value="1"/>
</dbReference>
<evidence type="ECO:0000256" key="7">
    <source>
        <dbReference type="SAM" id="Phobius"/>
    </source>
</evidence>
<comment type="subcellular location">
    <subcellularLocation>
        <location evidence="1">Cell membrane</location>
        <topology evidence="1">Multi-pass membrane protein</topology>
    </subcellularLocation>
</comment>
<keyword evidence="3" id="KW-1003">Cell membrane</keyword>
<feature type="transmembrane region" description="Helical" evidence="7">
    <location>
        <begin position="34"/>
        <end position="54"/>
    </location>
</feature>
<sequence length="156" mass="16670">MEYVILLKTFIAAGLGAVIGFEREMSHKVAGLRTHTLVCMASALLTSLAIDGFIEYLGTTPYDPSRIVSNIIVGIGFIGAGAILRQGSRVQGTTTAASLWAVAAVGITVGLGFFREAAVVAAVIFLILRFLRATEEKIISKLRHMDGEEPDESTEE</sequence>
<comment type="caution">
    <text evidence="9">The sequence shown here is derived from an EMBL/GenBank/DDBJ whole genome shotgun (WGS) entry which is preliminary data.</text>
</comment>
<reference evidence="9 10" key="1">
    <citation type="journal article" date="2016" name="Nat. Commun.">
        <title>Thousands of microbial genomes shed light on interconnected biogeochemical processes in an aquifer system.</title>
        <authorList>
            <person name="Anantharaman K."/>
            <person name="Brown C.T."/>
            <person name="Hug L.A."/>
            <person name="Sharon I."/>
            <person name="Castelle C.J."/>
            <person name="Probst A.J."/>
            <person name="Thomas B.C."/>
            <person name="Singh A."/>
            <person name="Wilkins M.J."/>
            <person name="Karaoz U."/>
            <person name="Brodie E.L."/>
            <person name="Williams K.H."/>
            <person name="Hubbard S.S."/>
            <person name="Banfield J.F."/>
        </authorList>
    </citation>
    <scope>NUCLEOTIDE SEQUENCE [LARGE SCALE GENOMIC DNA]</scope>
</reference>
<feature type="domain" description="MgtC/SapB/SrpB/YhiD N-terminal" evidence="8">
    <location>
        <begin position="11"/>
        <end position="136"/>
    </location>
</feature>
<dbReference type="STRING" id="1802669.A2746_01310"/>
<dbReference type="Pfam" id="PF02308">
    <property type="entry name" value="MgtC"/>
    <property type="match status" value="1"/>
</dbReference>
<feature type="transmembrane region" description="Helical" evidence="7">
    <location>
        <begin position="96"/>
        <end position="113"/>
    </location>
</feature>
<dbReference type="InterPro" id="IPR003416">
    <property type="entry name" value="MgtC/SapB/SrpB/YhiD_fam"/>
</dbReference>
<name>A0A1F8EVS5_9BACT</name>
<evidence type="ECO:0000313" key="9">
    <source>
        <dbReference type="EMBL" id="OGN04974.1"/>
    </source>
</evidence>
<feature type="transmembrane region" description="Helical" evidence="7">
    <location>
        <begin position="66"/>
        <end position="84"/>
    </location>
</feature>
<feature type="transmembrane region" description="Helical" evidence="7">
    <location>
        <begin position="6"/>
        <end position="22"/>
    </location>
</feature>
<evidence type="ECO:0000256" key="4">
    <source>
        <dbReference type="ARBA" id="ARBA00022692"/>
    </source>
</evidence>
<keyword evidence="5 7" id="KW-1133">Transmembrane helix</keyword>
<dbReference type="PRINTS" id="PR01837">
    <property type="entry name" value="MGTCSAPBPROT"/>
</dbReference>
<gene>
    <name evidence="9" type="ORF">A2746_01310</name>
</gene>
<evidence type="ECO:0000259" key="8">
    <source>
        <dbReference type="Pfam" id="PF02308"/>
    </source>
</evidence>
<organism evidence="9 10">
    <name type="scientific">Candidatus Yanofskybacteria bacterium RIFCSPHIGHO2_01_FULL_44_22</name>
    <dbReference type="NCBI Taxonomy" id="1802669"/>
    <lineage>
        <taxon>Bacteria</taxon>
        <taxon>Candidatus Yanofskyibacteriota</taxon>
    </lineage>
</organism>
<keyword evidence="4 7" id="KW-0812">Transmembrane</keyword>
<dbReference type="AlphaFoldDB" id="A0A1F8EVS5"/>
<evidence type="ECO:0000313" key="10">
    <source>
        <dbReference type="Proteomes" id="UP000177419"/>
    </source>
</evidence>
<keyword evidence="6 7" id="KW-0472">Membrane</keyword>
<evidence type="ECO:0000256" key="3">
    <source>
        <dbReference type="ARBA" id="ARBA00022475"/>
    </source>
</evidence>
<evidence type="ECO:0000256" key="2">
    <source>
        <dbReference type="ARBA" id="ARBA00009298"/>
    </source>
</evidence>
<dbReference type="PANTHER" id="PTHR33778">
    <property type="entry name" value="PROTEIN MGTC"/>
    <property type="match status" value="1"/>
</dbReference>
<dbReference type="EMBL" id="MGJJ01000019">
    <property type="protein sequence ID" value="OGN04974.1"/>
    <property type="molecule type" value="Genomic_DNA"/>
</dbReference>
<evidence type="ECO:0000256" key="5">
    <source>
        <dbReference type="ARBA" id="ARBA00022989"/>
    </source>
</evidence>
<proteinExistence type="inferred from homology"/>
<evidence type="ECO:0000256" key="1">
    <source>
        <dbReference type="ARBA" id="ARBA00004651"/>
    </source>
</evidence>
<dbReference type="InterPro" id="IPR049177">
    <property type="entry name" value="MgtC_SapB_SrpB_YhiD_N"/>
</dbReference>